<evidence type="ECO:0000313" key="3">
    <source>
        <dbReference type="EMBL" id="KAG8470966.1"/>
    </source>
</evidence>
<protein>
    <recommendedName>
        <fullName evidence="2">Cyclic nucleotide-binding domain-containing protein</fullName>
    </recommendedName>
</protein>
<feature type="domain" description="Cyclic nucleotide-binding" evidence="2">
    <location>
        <begin position="35"/>
        <end position="162"/>
    </location>
</feature>
<evidence type="ECO:0000313" key="4">
    <source>
        <dbReference type="Proteomes" id="UP000751190"/>
    </source>
</evidence>
<dbReference type="AlphaFoldDB" id="A0A8J5XKG6"/>
<dbReference type="Gene3D" id="2.60.120.10">
    <property type="entry name" value="Jelly Rolls"/>
    <property type="match status" value="1"/>
</dbReference>
<dbReference type="InterPro" id="IPR000595">
    <property type="entry name" value="cNMP-bd_dom"/>
</dbReference>
<feature type="compositionally biased region" description="Low complexity" evidence="1">
    <location>
        <begin position="302"/>
        <end position="312"/>
    </location>
</feature>
<feature type="region of interest" description="Disordered" evidence="1">
    <location>
        <begin position="327"/>
        <end position="369"/>
    </location>
</feature>
<dbReference type="SUPFAM" id="SSF51206">
    <property type="entry name" value="cAMP-binding domain-like"/>
    <property type="match status" value="1"/>
</dbReference>
<organism evidence="3 4">
    <name type="scientific">Diacronema lutheri</name>
    <name type="common">Unicellular marine alga</name>
    <name type="synonym">Monochrysis lutheri</name>
    <dbReference type="NCBI Taxonomy" id="2081491"/>
    <lineage>
        <taxon>Eukaryota</taxon>
        <taxon>Haptista</taxon>
        <taxon>Haptophyta</taxon>
        <taxon>Pavlovophyceae</taxon>
        <taxon>Pavlovales</taxon>
        <taxon>Pavlovaceae</taxon>
        <taxon>Diacronema</taxon>
    </lineage>
</organism>
<comment type="caution">
    <text evidence="3">The sequence shown here is derived from an EMBL/GenBank/DDBJ whole genome shotgun (WGS) entry which is preliminary data.</text>
</comment>
<dbReference type="Proteomes" id="UP000751190">
    <property type="component" value="Unassembled WGS sequence"/>
</dbReference>
<gene>
    <name evidence="3" type="ORF">KFE25_009387</name>
</gene>
<proteinExistence type="predicted"/>
<accession>A0A8J5XKG6</accession>
<feature type="region of interest" description="Disordered" evidence="1">
    <location>
        <begin position="291"/>
        <end position="312"/>
    </location>
</feature>
<dbReference type="PROSITE" id="PS50042">
    <property type="entry name" value="CNMP_BINDING_3"/>
    <property type="match status" value="1"/>
</dbReference>
<dbReference type="CDD" id="cd00038">
    <property type="entry name" value="CAP_ED"/>
    <property type="match status" value="1"/>
</dbReference>
<dbReference type="InterPro" id="IPR014710">
    <property type="entry name" value="RmlC-like_jellyroll"/>
</dbReference>
<evidence type="ECO:0000259" key="2">
    <source>
        <dbReference type="PROSITE" id="PS50042"/>
    </source>
</evidence>
<keyword evidence="4" id="KW-1185">Reference proteome</keyword>
<evidence type="ECO:0000256" key="1">
    <source>
        <dbReference type="SAM" id="MobiDB-lite"/>
    </source>
</evidence>
<sequence length="382" mass="41639">MLVVLHMKRLLQIVRIARDVGHVDKLKNFLLRVPHFAQCEAAELNRLQYRLRAVHVEAGQALFEEGQLATHIVIVEAGMVCVRHPLTKRRTPAGTAASAREEKDLALYGAHTLLGELDQPHGAKPLAKGVPLALGERHSYSAWSVSACTVLTILREELLRILTNATLNRCRRIHQRRWAEWNAHLAHGARTLAQLREGHAAQRREERVDAALRARLAERGMVPSRGGKLFGAVFDDLSGTALLHADAPRAERNELKFAELIGARLLTAAPIGAIGQSGTRAQRRCALSFGAAAPASTPAERPSTAPAPDSALLSPAARRALLRKTMLQPLEPLPRPTNRAGTPPQLSRGSAAGSAQAHSPLAPRTIPRGFPPSKRVLVEIWR</sequence>
<reference evidence="3" key="1">
    <citation type="submission" date="2021-05" db="EMBL/GenBank/DDBJ databases">
        <title>The genome of the haptophyte Pavlova lutheri (Diacronema luteri, Pavlovales) - a model for lipid biosynthesis in eukaryotic algae.</title>
        <authorList>
            <person name="Hulatt C.J."/>
            <person name="Posewitz M.C."/>
        </authorList>
    </citation>
    <scope>NUCLEOTIDE SEQUENCE</scope>
    <source>
        <strain evidence="3">NIVA-4/92</strain>
    </source>
</reference>
<dbReference type="InterPro" id="IPR018490">
    <property type="entry name" value="cNMP-bd_dom_sf"/>
</dbReference>
<dbReference type="EMBL" id="JAGTXO010000001">
    <property type="protein sequence ID" value="KAG8470966.1"/>
    <property type="molecule type" value="Genomic_DNA"/>
</dbReference>
<name>A0A8J5XKG6_DIALT</name>